<proteinExistence type="predicted"/>
<dbReference type="GO" id="GO:0046872">
    <property type="term" value="F:metal ion binding"/>
    <property type="evidence" value="ECO:0007669"/>
    <property type="project" value="UniProtKB-KW"/>
</dbReference>
<feature type="domain" description="Metallo-beta-lactamase" evidence="2">
    <location>
        <begin position="14"/>
        <end position="200"/>
    </location>
</feature>
<accession>A0A2A4X917</accession>
<dbReference type="GO" id="GO:0050313">
    <property type="term" value="F:sulfur dioxygenase activity"/>
    <property type="evidence" value="ECO:0007669"/>
    <property type="project" value="InterPro"/>
</dbReference>
<protein>
    <submittedName>
        <fullName evidence="3">MBL fold metallo-hydrolase</fullName>
    </submittedName>
</protein>
<dbReference type="InterPro" id="IPR036866">
    <property type="entry name" value="RibonucZ/Hydroxyglut_hydro"/>
</dbReference>
<dbReference type="Gene3D" id="3.60.15.10">
    <property type="entry name" value="Ribonuclease Z/Hydroxyacylglutathione hydrolase-like"/>
    <property type="match status" value="1"/>
</dbReference>
<dbReference type="CDD" id="cd07724">
    <property type="entry name" value="POD-like_MBL-fold"/>
    <property type="match status" value="1"/>
</dbReference>
<dbReference type="AlphaFoldDB" id="A0A2A4X917"/>
<evidence type="ECO:0000256" key="1">
    <source>
        <dbReference type="ARBA" id="ARBA00022723"/>
    </source>
</evidence>
<dbReference type="InterPro" id="IPR001279">
    <property type="entry name" value="Metallo-B-lactamas"/>
</dbReference>
<organism evidence="3 4">
    <name type="scientific">SAR86 cluster bacterium</name>
    <dbReference type="NCBI Taxonomy" id="2030880"/>
    <lineage>
        <taxon>Bacteria</taxon>
        <taxon>Pseudomonadati</taxon>
        <taxon>Pseudomonadota</taxon>
        <taxon>Gammaproteobacteria</taxon>
        <taxon>SAR86 cluster</taxon>
    </lineage>
</organism>
<evidence type="ECO:0000259" key="2">
    <source>
        <dbReference type="SMART" id="SM00849"/>
    </source>
</evidence>
<name>A0A2A4X917_9GAMM</name>
<dbReference type="SMART" id="SM00849">
    <property type="entry name" value="Lactamase_B"/>
    <property type="match status" value="1"/>
</dbReference>
<dbReference type="Proteomes" id="UP000218767">
    <property type="component" value="Unassembled WGS sequence"/>
</dbReference>
<dbReference type="Pfam" id="PF00753">
    <property type="entry name" value="Lactamase_B"/>
    <property type="match status" value="1"/>
</dbReference>
<reference evidence="4" key="1">
    <citation type="submission" date="2017-08" db="EMBL/GenBank/DDBJ databases">
        <title>A dynamic microbial community with high functional redundancy inhabits the cold, oxic subseafloor aquifer.</title>
        <authorList>
            <person name="Tully B.J."/>
            <person name="Wheat C.G."/>
            <person name="Glazer B.T."/>
            <person name="Huber J.A."/>
        </authorList>
    </citation>
    <scope>NUCLEOTIDE SEQUENCE [LARGE SCALE GENOMIC DNA]</scope>
</reference>
<dbReference type="InterPro" id="IPR044528">
    <property type="entry name" value="POD-like_MBL-fold"/>
</dbReference>
<dbReference type="GO" id="GO:0070813">
    <property type="term" value="P:hydrogen sulfide metabolic process"/>
    <property type="evidence" value="ECO:0007669"/>
    <property type="project" value="TreeGrafter"/>
</dbReference>
<dbReference type="PANTHER" id="PTHR43084:SF1">
    <property type="entry name" value="PERSULFIDE DIOXYGENASE ETHE1, MITOCHONDRIAL"/>
    <property type="match status" value="1"/>
</dbReference>
<dbReference type="EMBL" id="NVUL01000027">
    <property type="protein sequence ID" value="PCI78801.1"/>
    <property type="molecule type" value="Genomic_DNA"/>
</dbReference>
<evidence type="ECO:0000313" key="4">
    <source>
        <dbReference type="Proteomes" id="UP000218767"/>
    </source>
</evidence>
<dbReference type="SUPFAM" id="SSF56281">
    <property type="entry name" value="Metallo-hydrolase/oxidoreductase"/>
    <property type="match status" value="1"/>
</dbReference>
<keyword evidence="3" id="KW-0378">Hydrolase</keyword>
<evidence type="ECO:0000313" key="3">
    <source>
        <dbReference type="EMBL" id="PCI78801.1"/>
    </source>
</evidence>
<sequence>MKSELKAFFHKATNTITYVVFDPVHKKSVIIDSVLDYDPSSGTTSTFAADEVISFIQEQNLENLWILETHVHADHLSAAPYLKSQLGGEICIGKNVSLVQNAFNGLFNLQGTVEAFDKLLDDGELLSFGELAIEVFSTPGHTPACVSYKVEDMVFVGDTLFMPDFGTARCDFPGGDASQLYVSIKRILSLPEDTRLFMCHDYGHEGRGFEWETTVSKQRKSNVHIRDDISEEAFVTMRSARDKELNMPALILPSVQVNMCGGKIPEPEDNGIAYLKIPLNQF</sequence>
<dbReference type="GO" id="GO:0006749">
    <property type="term" value="P:glutathione metabolic process"/>
    <property type="evidence" value="ECO:0007669"/>
    <property type="project" value="InterPro"/>
</dbReference>
<gene>
    <name evidence="3" type="ORF">COB20_06250</name>
</gene>
<comment type="caution">
    <text evidence="3">The sequence shown here is derived from an EMBL/GenBank/DDBJ whole genome shotgun (WGS) entry which is preliminary data.</text>
</comment>
<dbReference type="GO" id="GO:0016787">
    <property type="term" value="F:hydrolase activity"/>
    <property type="evidence" value="ECO:0007669"/>
    <property type="project" value="UniProtKB-KW"/>
</dbReference>
<keyword evidence="1" id="KW-0479">Metal-binding</keyword>
<dbReference type="PANTHER" id="PTHR43084">
    <property type="entry name" value="PERSULFIDE DIOXYGENASE ETHE1"/>
    <property type="match status" value="1"/>
</dbReference>
<dbReference type="InterPro" id="IPR051682">
    <property type="entry name" value="Mito_Persulfide_Diox"/>
</dbReference>